<feature type="region of interest" description="Disordered" evidence="1">
    <location>
        <begin position="130"/>
        <end position="150"/>
    </location>
</feature>
<reference evidence="2 3" key="1">
    <citation type="submission" date="2019-04" db="EMBL/GenBank/DDBJ databases">
        <title>Friends and foes A comparative genomics study of 23 Aspergillus species from section Flavi.</title>
        <authorList>
            <consortium name="DOE Joint Genome Institute"/>
            <person name="Kjaerbolling I."/>
            <person name="Vesth T."/>
            <person name="Frisvad J.C."/>
            <person name="Nybo J.L."/>
            <person name="Theobald S."/>
            <person name="Kildgaard S."/>
            <person name="Isbrandt T."/>
            <person name="Kuo A."/>
            <person name="Sato A."/>
            <person name="Lyhne E.K."/>
            <person name="Kogle M.E."/>
            <person name="Wiebenga A."/>
            <person name="Kun R.S."/>
            <person name="Lubbers R.J."/>
            <person name="Makela M.R."/>
            <person name="Barry K."/>
            <person name="Chovatia M."/>
            <person name="Clum A."/>
            <person name="Daum C."/>
            <person name="Haridas S."/>
            <person name="He G."/>
            <person name="LaButti K."/>
            <person name="Lipzen A."/>
            <person name="Mondo S."/>
            <person name="Riley R."/>
            <person name="Salamov A."/>
            <person name="Simmons B.A."/>
            <person name="Magnuson J.K."/>
            <person name="Henrissat B."/>
            <person name="Mortensen U.H."/>
            <person name="Larsen T.O."/>
            <person name="Devries R.P."/>
            <person name="Grigoriev I.V."/>
            <person name="Machida M."/>
            <person name="Baker S.E."/>
            <person name="Andersen M.R."/>
        </authorList>
    </citation>
    <scope>NUCLEOTIDE SEQUENCE [LARGE SCALE GENOMIC DNA]</scope>
    <source>
        <strain evidence="2 3">CBS 151.66</strain>
    </source>
</reference>
<evidence type="ECO:0000256" key="1">
    <source>
        <dbReference type="SAM" id="MobiDB-lite"/>
    </source>
</evidence>
<protein>
    <submittedName>
        <fullName evidence="2">Uncharacterized protein</fullName>
    </submittedName>
</protein>
<name>A0A5N5WH89_9EURO</name>
<keyword evidence="3" id="KW-1185">Reference proteome</keyword>
<organism evidence="2 3">
    <name type="scientific">Aspergillus leporis</name>
    <dbReference type="NCBI Taxonomy" id="41062"/>
    <lineage>
        <taxon>Eukaryota</taxon>
        <taxon>Fungi</taxon>
        <taxon>Dikarya</taxon>
        <taxon>Ascomycota</taxon>
        <taxon>Pezizomycotina</taxon>
        <taxon>Eurotiomycetes</taxon>
        <taxon>Eurotiomycetidae</taxon>
        <taxon>Eurotiales</taxon>
        <taxon>Aspergillaceae</taxon>
        <taxon>Aspergillus</taxon>
        <taxon>Aspergillus subgen. Circumdati</taxon>
    </lineage>
</organism>
<gene>
    <name evidence="2" type="ORF">BDV29DRAFT_163024</name>
</gene>
<proteinExistence type="predicted"/>
<accession>A0A5N5WH89</accession>
<evidence type="ECO:0000313" key="3">
    <source>
        <dbReference type="Proteomes" id="UP000326565"/>
    </source>
</evidence>
<sequence>MYQREFTGYVKAVGPGPASTVLTAKNRENLCRAQIKLHNAEETRQEWETDSMRDNKFFHSSWIDFFQYTDPPFVEFREISYSSSPRATIKPDPSFRIPPLLTLISYIMLPQTHCQQETIPPLCIPPATAPFGPVSSPDKPSPKNGGLQRV</sequence>
<dbReference type="AlphaFoldDB" id="A0A5N5WH89"/>
<dbReference type="Proteomes" id="UP000326565">
    <property type="component" value="Unassembled WGS sequence"/>
</dbReference>
<dbReference type="EMBL" id="ML732446">
    <property type="protein sequence ID" value="KAB8067776.1"/>
    <property type="molecule type" value="Genomic_DNA"/>
</dbReference>
<evidence type="ECO:0000313" key="2">
    <source>
        <dbReference type="EMBL" id="KAB8067776.1"/>
    </source>
</evidence>